<organism evidence="2">
    <name type="scientific">Chrysochromulina parva virus BQ2</name>
    <dbReference type="NCBI Taxonomy" id="3070831"/>
    <lineage>
        <taxon>Viruses</taxon>
        <taxon>Varidnaviria</taxon>
        <taxon>Bamfordvirae</taxon>
        <taxon>Nucleocytoviricota</taxon>
        <taxon>Megaviricetes</taxon>
        <taxon>Imitervirales</taxon>
        <taxon>Mesomimiviridae</taxon>
        <taxon>Tethysvirus</taxon>
        <taxon>Tethysvirus ontarioense</taxon>
    </lineage>
</organism>
<feature type="region of interest" description="Disordered" evidence="1">
    <location>
        <begin position="305"/>
        <end position="353"/>
    </location>
</feature>
<sequence length="607" mass="71047">MELNYRKNNNKQLFETISNTEFLDITNIQNYFPLYNYYFDLNSNNYNTINLNNSYKLEAITNKINYNKFVGTICDLCNNKLCKNIFIKFSPLIDPVKYMLGKYDNCYNILELPKLYNNDHINSNSEYHKKYKKILDPNNSAYIDGFFSFLSSCLLNNYSFYNGLNYYGAFLGIKNNFKVNISEDLEFLNESDNFHKHINSLFKLEGSEKMKNIFGKTNKYKKSLLINSISNNEVNIEDLIEDLNKDLNITNLDVTNLDVTNLDVTNLDVINLGESNLEETCLENNSLIPEELELTYENLDVLDKSSRKSSNHNTSKNETTNSESCSSRSSNTESLHTNTTDSDESSSEESYDDDEEIFCSIDKFPVEIIVLECCHDTLDSYIASKKIKDDEWESIVLQILFTLITYQKVFHFTHNDLHTNNIVYVATEKKYLYYKFNNSHYKVPTFGKIYKIIDFGRAIYKFKNKFICSDSYSEDGDAATQYNCEPYLNENKPRLDPNYSFDLCRLGCSLFDYFIDDLEDIKKLKSPIKKLMIEWVFDDKNKNILYKNDGSERYPDFKLYKMIARSVHKHTPQNVLKKPLFEKYIIAKKKINNPEAIFNIDEIPIMV</sequence>
<evidence type="ECO:0000313" key="2">
    <source>
        <dbReference type="EMBL" id="QDF45898.1"/>
    </source>
</evidence>
<proteinExistence type="predicted"/>
<dbReference type="Gene3D" id="1.10.510.10">
    <property type="entry name" value="Transferase(Phosphotransferase) domain 1"/>
    <property type="match status" value="1"/>
</dbReference>
<dbReference type="Proteomes" id="UP000317856">
    <property type="component" value="Segment"/>
</dbReference>
<keyword evidence="3" id="KW-1185">Reference proteome</keyword>
<dbReference type="InterPro" id="IPR011009">
    <property type="entry name" value="Kinase-like_dom_sf"/>
</dbReference>
<feature type="compositionally biased region" description="Low complexity" evidence="1">
    <location>
        <begin position="311"/>
        <end position="334"/>
    </location>
</feature>
<accession>A0A4Y6GR90</accession>
<name>A0A4Y6GR90_9VIRU</name>
<feature type="compositionally biased region" description="Acidic residues" evidence="1">
    <location>
        <begin position="341"/>
        <end position="353"/>
    </location>
</feature>
<dbReference type="EMBL" id="MH918795">
    <property type="protein sequence ID" value="QDF45898.1"/>
    <property type="molecule type" value="Genomic_DNA"/>
</dbReference>
<dbReference type="SUPFAM" id="SSF56112">
    <property type="entry name" value="Protein kinase-like (PK-like)"/>
    <property type="match status" value="1"/>
</dbReference>
<protein>
    <submittedName>
        <fullName evidence="2">Phosphotransferase GIV83</fullName>
    </submittedName>
</protein>
<reference evidence="2" key="1">
    <citation type="journal article" date="2019" name="Front. Microbiol.">
        <title>Genome and Environmental Activity of a Chrysochromulina parva Virus and Its Virophages.</title>
        <authorList>
            <person name="Stough J.M.A."/>
            <person name="Yutin N."/>
            <person name="Chaban Y.V."/>
            <person name="Moniruzzaman M."/>
            <person name="Gann E.R."/>
            <person name="Pound H.L."/>
            <person name="Steffen M.M."/>
            <person name="Black J.N."/>
            <person name="Koonin E.V."/>
            <person name="Wilhelm S.W."/>
            <person name="Short S.M."/>
        </authorList>
    </citation>
    <scope>NUCLEOTIDE SEQUENCE [LARGE SCALE GENOMIC DNA]</scope>
    <source>
        <strain evidence="2">BQ2</strain>
    </source>
</reference>
<evidence type="ECO:0000313" key="3">
    <source>
        <dbReference type="Proteomes" id="UP000317856"/>
    </source>
</evidence>
<evidence type="ECO:0000256" key="1">
    <source>
        <dbReference type="SAM" id="MobiDB-lite"/>
    </source>
</evidence>